<evidence type="ECO:0000313" key="1">
    <source>
        <dbReference type="EMBL" id="MBW0126618.1"/>
    </source>
</evidence>
<comment type="caution">
    <text evidence="1">The sequence shown here is derived from an EMBL/GenBank/DDBJ whole genome shotgun (WGS) entry which is preliminary data.</text>
</comment>
<keyword evidence="2" id="KW-1185">Reference proteome</keyword>
<dbReference type="RefSeq" id="WP_218595141.1">
    <property type="nucleotide sequence ID" value="NZ_JADQDE010000018.1"/>
</dbReference>
<accession>A0ABS6U321</accession>
<organism evidence="1 2">
    <name type="scientific">Pseudonocardia oceani</name>
    <dbReference type="NCBI Taxonomy" id="2792013"/>
    <lineage>
        <taxon>Bacteria</taxon>
        <taxon>Bacillati</taxon>
        <taxon>Actinomycetota</taxon>
        <taxon>Actinomycetes</taxon>
        <taxon>Pseudonocardiales</taxon>
        <taxon>Pseudonocardiaceae</taxon>
        <taxon>Pseudonocardia</taxon>
    </lineage>
</organism>
<protein>
    <submittedName>
        <fullName evidence="1">Uncharacterized protein</fullName>
    </submittedName>
</protein>
<sequence>MTSSPVPHLHLAQTRYEPAAAERTVGCPHCGGPVDVAPVRVLPVLRAVPAVVVFEVESVRAPVARLFNALVEVVDGRRPVEQLRRVAAPPVLRYVRAACPTRRPRRVGQVRSWRVSRPAENAVEASAVVALNGRVRAVAAGLELEAGEWLCTSVRIL</sequence>
<gene>
    <name evidence="1" type="ORF">I4I82_02790</name>
</gene>
<evidence type="ECO:0000313" key="2">
    <source>
        <dbReference type="Proteomes" id="UP000694300"/>
    </source>
</evidence>
<dbReference type="EMBL" id="JADQDF010000001">
    <property type="protein sequence ID" value="MBW0126618.1"/>
    <property type="molecule type" value="Genomic_DNA"/>
</dbReference>
<dbReference type="Pfam" id="PF20060">
    <property type="entry name" value="DUF6459"/>
    <property type="match status" value="1"/>
</dbReference>
<dbReference type="Proteomes" id="UP000694300">
    <property type="component" value="Unassembled WGS sequence"/>
</dbReference>
<name>A0ABS6U321_9PSEU</name>
<dbReference type="InterPro" id="IPR045596">
    <property type="entry name" value="DUF6459"/>
</dbReference>
<proteinExistence type="predicted"/>
<reference evidence="1 2" key="1">
    <citation type="submission" date="2020-11" db="EMBL/GenBank/DDBJ databases">
        <title>Pseudonocardia abyssalis sp. nov. and Pseudonocardia oceani sp. nov., description and phylogenomic analysis of two novel actinomycetes isolated from the deep Southern Ocean.</title>
        <authorList>
            <person name="Parra J."/>
        </authorList>
    </citation>
    <scope>NUCLEOTIDE SEQUENCE [LARGE SCALE GENOMIC DNA]</scope>
    <source>
        <strain evidence="2">KRD185</strain>
    </source>
</reference>